<feature type="region of interest" description="Disordered" evidence="1">
    <location>
        <begin position="1"/>
        <end position="28"/>
    </location>
</feature>
<proteinExistence type="predicted"/>
<evidence type="ECO:0000313" key="2">
    <source>
        <dbReference type="EMBL" id="GMT02916.1"/>
    </source>
</evidence>
<accession>A0AAV5U8W9</accession>
<evidence type="ECO:0000256" key="1">
    <source>
        <dbReference type="SAM" id="MobiDB-lite"/>
    </source>
</evidence>
<organism evidence="2 3">
    <name type="scientific">Pristionchus entomophagus</name>
    <dbReference type="NCBI Taxonomy" id="358040"/>
    <lineage>
        <taxon>Eukaryota</taxon>
        <taxon>Metazoa</taxon>
        <taxon>Ecdysozoa</taxon>
        <taxon>Nematoda</taxon>
        <taxon>Chromadorea</taxon>
        <taxon>Rhabditida</taxon>
        <taxon>Rhabditina</taxon>
        <taxon>Diplogasteromorpha</taxon>
        <taxon>Diplogasteroidea</taxon>
        <taxon>Neodiplogasteridae</taxon>
        <taxon>Pristionchus</taxon>
    </lineage>
</organism>
<dbReference type="EMBL" id="BTSX01000006">
    <property type="protein sequence ID" value="GMT02916.1"/>
    <property type="molecule type" value="Genomic_DNA"/>
</dbReference>
<gene>
    <name evidence="2" type="ORF">PENTCL1PPCAC_25090</name>
</gene>
<sequence>STPPSKRTPKSRGRPVKIQEENQPTSSNYSIDAIEESIVGPPEEAPQEVVSAFYIMKKCSFPLDNELETLETSLNGTINAIRKAVTGVLDDHNIRCSIPVDEMGRISKRINEKLAHRKMDGVEGSRPEATLDEAISELAEENADMDRSFLRQELLKYILIASSQLEKLSTGTLLSIVHDLNDCAINVVDYDVGYPSRIASSVSKFNGLTDKEFQSQNEHFQFKMKNEYVKEGIRHCEEMEKSLDEKLRSLKDRGNGDSVNPWKDWPEGQVKEDKLIESLKKNRETERLLKIEYVRLQGKEEQAGVSRYLADFRAMSIGGRNGVVTKEEEEQIDKEFHLSEFHVIKMAVDNWKKGNEEGVDENYIKIE</sequence>
<feature type="non-terminal residue" evidence="2">
    <location>
        <position position="367"/>
    </location>
</feature>
<reference evidence="2" key="1">
    <citation type="submission" date="2023-10" db="EMBL/GenBank/DDBJ databases">
        <title>Genome assembly of Pristionchus species.</title>
        <authorList>
            <person name="Yoshida K."/>
            <person name="Sommer R.J."/>
        </authorList>
    </citation>
    <scope>NUCLEOTIDE SEQUENCE</scope>
    <source>
        <strain evidence="2">RS0144</strain>
    </source>
</reference>
<feature type="non-terminal residue" evidence="2">
    <location>
        <position position="1"/>
    </location>
</feature>
<comment type="caution">
    <text evidence="2">The sequence shown here is derived from an EMBL/GenBank/DDBJ whole genome shotgun (WGS) entry which is preliminary data.</text>
</comment>
<dbReference type="AlphaFoldDB" id="A0AAV5U8W9"/>
<keyword evidence="3" id="KW-1185">Reference proteome</keyword>
<protein>
    <submittedName>
        <fullName evidence="2">Uncharacterized protein</fullName>
    </submittedName>
</protein>
<name>A0AAV5U8W9_9BILA</name>
<dbReference type="Proteomes" id="UP001432027">
    <property type="component" value="Unassembled WGS sequence"/>
</dbReference>
<evidence type="ECO:0000313" key="3">
    <source>
        <dbReference type="Proteomes" id="UP001432027"/>
    </source>
</evidence>